<dbReference type="InterPro" id="IPR016047">
    <property type="entry name" value="M23ase_b-sheet_dom"/>
</dbReference>
<dbReference type="InterPro" id="IPR011055">
    <property type="entry name" value="Dup_hybrid_motif"/>
</dbReference>
<dbReference type="PANTHER" id="PTHR21666">
    <property type="entry name" value="PEPTIDASE-RELATED"/>
    <property type="match status" value="1"/>
</dbReference>
<dbReference type="InterPro" id="IPR050570">
    <property type="entry name" value="Cell_wall_metabolism_enzyme"/>
</dbReference>
<accession>A0A0S3PWN8</accession>
<feature type="compositionally biased region" description="Low complexity" evidence="2">
    <location>
        <begin position="94"/>
        <end position="103"/>
    </location>
</feature>
<dbReference type="Pfam" id="PF01551">
    <property type="entry name" value="Peptidase_M23"/>
    <property type="match status" value="1"/>
</dbReference>
<feature type="chain" id="PRO_5006615891" evidence="3">
    <location>
        <begin position="28"/>
        <end position="398"/>
    </location>
</feature>
<feature type="signal peptide" evidence="3">
    <location>
        <begin position="1"/>
        <end position="27"/>
    </location>
</feature>
<dbReference type="Pfam" id="PF01476">
    <property type="entry name" value="LysM"/>
    <property type="match status" value="1"/>
</dbReference>
<dbReference type="AlphaFoldDB" id="A0A0S3PWN8"/>
<keyword evidence="6" id="KW-1185">Reference proteome</keyword>
<feature type="compositionally biased region" description="Low complexity" evidence="2">
    <location>
        <begin position="192"/>
        <end position="221"/>
    </location>
</feature>
<evidence type="ECO:0000313" key="5">
    <source>
        <dbReference type="EMBL" id="BAT60357.1"/>
    </source>
</evidence>
<feature type="compositionally biased region" description="Polar residues" evidence="2">
    <location>
        <begin position="41"/>
        <end position="60"/>
    </location>
</feature>
<dbReference type="EMBL" id="AP014946">
    <property type="protein sequence ID" value="BAT60357.1"/>
    <property type="molecule type" value="Genomic_DNA"/>
</dbReference>
<protein>
    <submittedName>
        <fullName evidence="5">Murein hydrolase activator NlpD</fullName>
    </submittedName>
</protein>
<dbReference type="Gene3D" id="2.70.70.10">
    <property type="entry name" value="Glucose Permease (Domain IIA)"/>
    <property type="match status" value="1"/>
</dbReference>
<dbReference type="SMART" id="SM00257">
    <property type="entry name" value="LysM"/>
    <property type="match status" value="1"/>
</dbReference>
<dbReference type="OrthoDB" id="9795421at2"/>
<comment type="similarity">
    <text evidence="1">Belongs to the E.coli NlpD/Haemophilus LppB family.</text>
</comment>
<evidence type="ECO:0000256" key="1">
    <source>
        <dbReference type="ARBA" id="ARBA00038420"/>
    </source>
</evidence>
<dbReference type="Proteomes" id="UP000236884">
    <property type="component" value="Chromosome"/>
</dbReference>
<keyword evidence="5" id="KW-0378">Hydrolase</keyword>
<feature type="domain" description="LysM" evidence="4">
    <location>
        <begin position="131"/>
        <end position="175"/>
    </location>
</feature>
<evidence type="ECO:0000256" key="3">
    <source>
        <dbReference type="SAM" id="SignalP"/>
    </source>
</evidence>
<dbReference type="GO" id="GO:0004222">
    <property type="term" value="F:metalloendopeptidase activity"/>
    <property type="evidence" value="ECO:0007669"/>
    <property type="project" value="TreeGrafter"/>
</dbReference>
<dbReference type="PROSITE" id="PS51257">
    <property type="entry name" value="PROKAR_LIPOPROTEIN"/>
    <property type="match status" value="1"/>
</dbReference>
<organism evidence="5 6">
    <name type="scientific">Variibacter gotjawalensis</name>
    <dbReference type="NCBI Taxonomy" id="1333996"/>
    <lineage>
        <taxon>Bacteria</taxon>
        <taxon>Pseudomonadati</taxon>
        <taxon>Pseudomonadota</taxon>
        <taxon>Alphaproteobacteria</taxon>
        <taxon>Hyphomicrobiales</taxon>
        <taxon>Nitrobacteraceae</taxon>
        <taxon>Variibacter</taxon>
    </lineage>
</organism>
<dbReference type="PANTHER" id="PTHR21666:SF263">
    <property type="entry name" value="MUREIN HYDROLASE ACTIVATOR NLPD"/>
    <property type="match status" value="1"/>
</dbReference>
<evidence type="ECO:0000313" key="6">
    <source>
        <dbReference type="Proteomes" id="UP000236884"/>
    </source>
</evidence>
<dbReference type="SUPFAM" id="SSF51261">
    <property type="entry name" value="Duplicated hybrid motif"/>
    <property type="match status" value="1"/>
</dbReference>
<dbReference type="KEGG" id="vgo:GJW-30_1_02893"/>
<proteinExistence type="inferred from homology"/>
<reference evidence="5 6" key="1">
    <citation type="submission" date="2015-08" db="EMBL/GenBank/DDBJ databases">
        <title>Investigation of the bacterial diversity of lava forest soil.</title>
        <authorList>
            <person name="Lee J.S."/>
        </authorList>
    </citation>
    <scope>NUCLEOTIDE SEQUENCE [LARGE SCALE GENOMIC DNA]</scope>
    <source>
        <strain evidence="5 6">GJW-30</strain>
    </source>
</reference>
<evidence type="ECO:0000256" key="2">
    <source>
        <dbReference type="SAM" id="MobiDB-lite"/>
    </source>
</evidence>
<feature type="compositionally biased region" description="Low complexity" evidence="2">
    <location>
        <begin position="121"/>
        <end position="130"/>
    </location>
</feature>
<evidence type="ECO:0000259" key="4">
    <source>
        <dbReference type="PROSITE" id="PS51782"/>
    </source>
</evidence>
<keyword evidence="3" id="KW-0732">Signal</keyword>
<dbReference type="InterPro" id="IPR018392">
    <property type="entry name" value="LysM"/>
</dbReference>
<feature type="region of interest" description="Disordered" evidence="2">
    <location>
        <begin position="192"/>
        <end position="273"/>
    </location>
</feature>
<sequence length="398" mass="41639">MPFRVVTPRQRVVVRVAALCLFSVSVAACSSDVARFEGGPQQRTAQRYPSALETTGSVQDQRGHAPRYESQAPIERQQLPEAPQQSYNPPPAQPRQASAAPAQMKHAAQPRQLAAMRNSQPSAPAPARSSGVHVATAKDSLGSIAQQYGRTRAEVAAANSLKATDKIKAGQRLIIPGVPQSQIKTAAAEPAKPAAPAQKIAAAQPNAKTTTPAQKTAAAPGKPEKPMQVASVQRGAAPANLKEPERVEKANLASPNQTAAPEKEAPAATGATSASFRWPVRGRVVAGFGPKGNGEKNEGINLAVPEGTSVKAAEDGVVAYSGNELKGYGNLVLVRHANGYVTAYAHASELKVKRGETVKRGQIIANAGQTGNVSSPQLHFEVRKGSTPVDPMPYLNGN</sequence>
<dbReference type="RefSeq" id="WP_096356483.1">
    <property type="nucleotide sequence ID" value="NZ_AP014946.1"/>
</dbReference>
<dbReference type="InterPro" id="IPR036779">
    <property type="entry name" value="LysM_dom_sf"/>
</dbReference>
<dbReference type="CDD" id="cd12797">
    <property type="entry name" value="M23_peptidase"/>
    <property type="match status" value="1"/>
</dbReference>
<name>A0A0S3PWN8_9BRAD</name>
<gene>
    <name evidence="5" type="primary">nlpD</name>
    <name evidence="5" type="ORF">GJW-30_1_02893</name>
</gene>
<dbReference type="PROSITE" id="PS51782">
    <property type="entry name" value="LYSM"/>
    <property type="match status" value="1"/>
</dbReference>
<dbReference type="SUPFAM" id="SSF54106">
    <property type="entry name" value="LysM domain"/>
    <property type="match status" value="1"/>
</dbReference>
<feature type="region of interest" description="Disordered" evidence="2">
    <location>
        <begin position="37"/>
        <end position="134"/>
    </location>
</feature>
<dbReference type="CDD" id="cd00118">
    <property type="entry name" value="LysM"/>
    <property type="match status" value="1"/>
</dbReference>
<dbReference type="Gene3D" id="3.10.350.10">
    <property type="entry name" value="LysM domain"/>
    <property type="match status" value="1"/>
</dbReference>